<dbReference type="STRING" id="10195.A0A3M7QBY3"/>
<evidence type="ECO:0000313" key="4">
    <source>
        <dbReference type="Proteomes" id="UP000276133"/>
    </source>
</evidence>
<dbReference type="InterPro" id="IPR008075">
    <property type="entry name" value="LIMR"/>
</dbReference>
<feature type="coiled-coil region" evidence="1">
    <location>
        <begin position="6"/>
        <end position="68"/>
    </location>
</feature>
<keyword evidence="4" id="KW-1185">Reference proteome</keyword>
<evidence type="ECO:0000256" key="1">
    <source>
        <dbReference type="SAM" id="Coils"/>
    </source>
</evidence>
<evidence type="ECO:0000313" key="3">
    <source>
        <dbReference type="EMBL" id="RNA08749.1"/>
    </source>
</evidence>
<dbReference type="PRINTS" id="PR01692">
    <property type="entry name" value="LIPOCALINIMR"/>
</dbReference>
<accession>A0A3M7QBY3</accession>
<reference evidence="3 4" key="1">
    <citation type="journal article" date="2018" name="Sci. Rep.">
        <title>Genomic signatures of local adaptation to the degree of environmental predictability in rotifers.</title>
        <authorList>
            <person name="Franch-Gras L."/>
            <person name="Hahn C."/>
            <person name="Garcia-Roger E.M."/>
            <person name="Carmona M.J."/>
            <person name="Serra M."/>
            <person name="Gomez A."/>
        </authorList>
    </citation>
    <scope>NUCLEOTIDE SEQUENCE [LARGE SCALE GENOMIC DNA]</scope>
    <source>
        <strain evidence="3">HYR1</strain>
    </source>
</reference>
<keyword evidence="2" id="KW-0812">Transmembrane</keyword>
<name>A0A3M7QBY3_BRAPC</name>
<dbReference type="GO" id="GO:0007165">
    <property type="term" value="P:signal transduction"/>
    <property type="evidence" value="ECO:0007669"/>
    <property type="project" value="TreeGrafter"/>
</dbReference>
<dbReference type="OrthoDB" id="5596951at2759"/>
<dbReference type="Proteomes" id="UP000276133">
    <property type="component" value="Unassembled WGS sequence"/>
</dbReference>
<feature type="transmembrane region" description="Helical" evidence="2">
    <location>
        <begin position="131"/>
        <end position="157"/>
    </location>
</feature>
<keyword evidence="1" id="KW-0175">Coiled coil</keyword>
<keyword evidence="2" id="KW-0472">Membrane</keyword>
<keyword evidence="2" id="KW-1133">Transmembrane helix</keyword>
<gene>
    <name evidence="3" type="ORF">BpHYR1_005422</name>
</gene>
<dbReference type="GO" id="GO:0004888">
    <property type="term" value="F:transmembrane signaling receptor activity"/>
    <property type="evidence" value="ECO:0007669"/>
    <property type="project" value="TreeGrafter"/>
</dbReference>
<comment type="caution">
    <text evidence="3">The sequence shown here is derived from an EMBL/GenBank/DDBJ whole genome shotgun (WGS) entry which is preliminary data.</text>
</comment>
<feature type="transmembrane region" description="Helical" evidence="2">
    <location>
        <begin position="78"/>
        <end position="99"/>
    </location>
</feature>
<sequence length="293" mass="33506">MKTTFRNDLNEDIDVAEQEINNIQRSIHHIQLTHQFKGPNSNEINKQLANLKQQFDAKDRLIKKLKNQSKRFIVYKNLCYPIIMFFLLVLNLFGILMVAKNTFYVIFGQLPTTKLPGKMIDLEHNSTISSVYTLGIVQTSFEIALIVYFIIASLIGFYTTPVFKKILPKYKSTPMDKIILNCIFFLTFSSALPVSSKILGLTRFDLLGHFGDLHWLSNVHIILVYNFSFTIATVICLITKFTATVRSELFSRVQILVHHAFLNSSSNSAMYLKSPVSSYKPTSGNQINHLKIN</sequence>
<feature type="transmembrane region" description="Helical" evidence="2">
    <location>
        <begin position="178"/>
        <end position="199"/>
    </location>
</feature>
<dbReference type="GO" id="GO:0005886">
    <property type="term" value="C:plasma membrane"/>
    <property type="evidence" value="ECO:0007669"/>
    <property type="project" value="TreeGrafter"/>
</dbReference>
<feature type="transmembrane region" description="Helical" evidence="2">
    <location>
        <begin position="219"/>
        <end position="238"/>
    </location>
</feature>
<dbReference type="PANTHER" id="PTHR12625">
    <property type="entry name" value="LIPOCALIN-1 INTERACTING MEMBRANE RECEPTOR LIMR"/>
    <property type="match status" value="1"/>
</dbReference>
<organism evidence="3 4">
    <name type="scientific">Brachionus plicatilis</name>
    <name type="common">Marine rotifer</name>
    <name type="synonym">Brachionus muelleri</name>
    <dbReference type="NCBI Taxonomy" id="10195"/>
    <lineage>
        <taxon>Eukaryota</taxon>
        <taxon>Metazoa</taxon>
        <taxon>Spiralia</taxon>
        <taxon>Gnathifera</taxon>
        <taxon>Rotifera</taxon>
        <taxon>Eurotatoria</taxon>
        <taxon>Monogononta</taxon>
        <taxon>Pseudotrocha</taxon>
        <taxon>Ploima</taxon>
        <taxon>Brachionidae</taxon>
        <taxon>Brachionus</taxon>
    </lineage>
</organism>
<dbReference type="PANTHER" id="PTHR12625:SF0">
    <property type="entry name" value="PROTEIN LILIPOD"/>
    <property type="match status" value="1"/>
</dbReference>
<dbReference type="AlphaFoldDB" id="A0A3M7QBY3"/>
<dbReference type="EMBL" id="REGN01006644">
    <property type="protein sequence ID" value="RNA08749.1"/>
    <property type="molecule type" value="Genomic_DNA"/>
</dbReference>
<proteinExistence type="predicted"/>
<evidence type="ECO:0000256" key="2">
    <source>
        <dbReference type="SAM" id="Phobius"/>
    </source>
</evidence>
<protein>
    <submittedName>
        <fullName evidence="3">Limb region 1-like protein</fullName>
    </submittedName>
</protein>